<name>A0A644XTU7_9ZZZZ</name>
<keyword evidence="1 2" id="KW-0378">Hydrolase</keyword>
<dbReference type="InterPro" id="IPR023214">
    <property type="entry name" value="HAD_sf"/>
</dbReference>
<dbReference type="AlphaFoldDB" id="A0A644XTU7"/>
<dbReference type="EMBL" id="VSSQ01003212">
    <property type="protein sequence ID" value="MPM19632.1"/>
    <property type="molecule type" value="Genomic_DNA"/>
</dbReference>
<dbReference type="NCBIfam" id="TIGR01509">
    <property type="entry name" value="HAD-SF-IA-v3"/>
    <property type="match status" value="1"/>
</dbReference>
<dbReference type="InterPro" id="IPR036412">
    <property type="entry name" value="HAD-like_sf"/>
</dbReference>
<dbReference type="EC" id="3.1.-.-" evidence="2"/>
<evidence type="ECO:0000313" key="2">
    <source>
        <dbReference type="EMBL" id="MPM19632.1"/>
    </source>
</evidence>
<dbReference type="PANTHER" id="PTHR43316">
    <property type="entry name" value="HYDROLASE, HALOACID DELAHOGENASE-RELATED"/>
    <property type="match status" value="1"/>
</dbReference>
<dbReference type="Gene3D" id="3.40.50.1000">
    <property type="entry name" value="HAD superfamily/HAD-like"/>
    <property type="match status" value="1"/>
</dbReference>
<sequence length="226" mass="25686">MFIKKGTSKSYSAAFFDRDGTLLHGDPAARDARKAMIERWSGKPLDAPDDLFFQVLGDRRLLTVENEIAFWKQYFAALLRSQGIADRIEERANELFDAYWLKGIVVYPEVVPVLDWFFERGFRMGVISDTFPSLPLTIEAAGLGKYFSCYVCSDLVGAFKPDPRMYQTALDALGVRAEESLYVDDYDVEADGAREMGFTAFHICRDSEPKEKWDIASLTEMVAYFS</sequence>
<dbReference type="SFLD" id="SFLDS00003">
    <property type="entry name" value="Haloacid_Dehalogenase"/>
    <property type="match status" value="1"/>
</dbReference>
<dbReference type="PRINTS" id="PR00413">
    <property type="entry name" value="HADHALOGNASE"/>
</dbReference>
<dbReference type="InterPro" id="IPR006439">
    <property type="entry name" value="HAD-SF_hydro_IA"/>
</dbReference>
<accession>A0A644XTU7</accession>
<dbReference type="PANTHER" id="PTHR43316:SF3">
    <property type="entry name" value="HALOACID DEHALOGENASE, TYPE II (AFU_ORTHOLOGUE AFUA_2G07750)-RELATED"/>
    <property type="match status" value="1"/>
</dbReference>
<protein>
    <submittedName>
        <fullName evidence="2">Phosphatase</fullName>
        <ecNumber evidence="2">3.1.-.-</ecNumber>
    </submittedName>
</protein>
<comment type="caution">
    <text evidence="2">The sequence shown here is derived from an EMBL/GenBank/DDBJ whole genome shotgun (WGS) entry which is preliminary data.</text>
</comment>
<dbReference type="NCBIfam" id="TIGR01549">
    <property type="entry name" value="HAD-SF-IA-v1"/>
    <property type="match status" value="1"/>
</dbReference>
<organism evidence="2">
    <name type="scientific">bioreactor metagenome</name>
    <dbReference type="NCBI Taxonomy" id="1076179"/>
    <lineage>
        <taxon>unclassified sequences</taxon>
        <taxon>metagenomes</taxon>
        <taxon>ecological metagenomes</taxon>
    </lineage>
</organism>
<dbReference type="GO" id="GO:0016787">
    <property type="term" value="F:hydrolase activity"/>
    <property type="evidence" value="ECO:0007669"/>
    <property type="project" value="UniProtKB-KW"/>
</dbReference>
<gene>
    <name evidence="2" type="ORF">SDC9_66058</name>
</gene>
<dbReference type="SFLD" id="SFLDG01129">
    <property type="entry name" value="C1.5:_HAD__Beta-PGM__Phosphata"/>
    <property type="match status" value="1"/>
</dbReference>
<dbReference type="InterPro" id="IPR051540">
    <property type="entry name" value="S-2-haloacid_dehalogenase"/>
</dbReference>
<dbReference type="SUPFAM" id="SSF56784">
    <property type="entry name" value="HAD-like"/>
    <property type="match status" value="1"/>
</dbReference>
<evidence type="ECO:0000256" key="1">
    <source>
        <dbReference type="ARBA" id="ARBA00022801"/>
    </source>
</evidence>
<proteinExistence type="predicted"/>
<reference evidence="2" key="1">
    <citation type="submission" date="2019-08" db="EMBL/GenBank/DDBJ databases">
        <authorList>
            <person name="Kucharzyk K."/>
            <person name="Murdoch R.W."/>
            <person name="Higgins S."/>
            <person name="Loffler F."/>
        </authorList>
    </citation>
    <scope>NUCLEOTIDE SEQUENCE</scope>
</reference>
<dbReference type="Pfam" id="PF00702">
    <property type="entry name" value="Hydrolase"/>
    <property type="match status" value="1"/>
</dbReference>